<dbReference type="Proteomes" id="UP000005226">
    <property type="component" value="Chromosome 7"/>
</dbReference>
<accession>A0A674NAQ1</accession>
<keyword evidence="2" id="KW-1185">Reference proteome</keyword>
<dbReference type="AlphaFoldDB" id="A0A674NAQ1"/>
<reference evidence="1 2" key="1">
    <citation type="journal article" date="2011" name="Genome Biol. Evol.">
        <title>Integration of the genetic map and genome assembly of fugu facilitates insights into distinct features of genome evolution in teleosts and mammals.</title>
        <authorList>
            <person name="Kai W."/>
            <person name="Kikuchi K."/>
            <person name="Tohari S."/>
            <person name="Chew A.K."/>
            <person name="Tay A."/>
            <person name="Fujiwara A."/>
            <person name="Hosoya S."/>
            <person name="Suetake H."/>
            <person name="Naruse K."/>
            <person name="Brenner S."/>
            <person name="Suzuki Y."/>
            <person name="Venkatesh B."/>
        </authorList>
    </citation>
    <scope>NUCLEOTIDE SEQUENCE [LARGE SCALE GENOMIC DNA]</scope>
</reference>
<evidence type="ECO:0000313" key="1">
    <source>
        <dbReference type="Ensembl" id="ENSTRUP00000070275.1"/>
    </source>
</evidence>
<proteinExistence type="predicted"/>
<organism evidence="1 2">
    <name type="scientific">Takifugu rubripes</name>
    <name type="common">Japanese pufferfish</name>
    <name type="synonym">Fugu rubripes</name>
    <dbReference type="NCBI Taxonomy" id="31033"/>
    <lineage>
        <taxon>Eukaryota</taxon>
        <taxon>Metazoa</taxon>
        <taxon>Chordata</taxon>
        <taxon>Craniata</taxon>
        <taxon>Vertebrata</taxon>
        <taxon>Euteleostomi</taxon>
        <taxon>Actinopterygii</taxon>
        <taxon>Neopterygii</taxon>
        <taxon>Teleostei</taxon>
        <taxon>Neoteleostei</taxon>
        <taxon>Acanthomorphata</taxon>
        <taxon>Eupercaria</taxon>
        <taxon>Tetraodontiformes</taxon>
        <taxon>Tetradontoidea</taxon>
        <taxon>Tetraodontidae</taxon>
        <taxon>Takifugu</taxon>
    </lineage>
</organism>
<reference evidence="1" key="2">
    <citation type="submission" date="2025-08" db="UniProtKB">
        <authorList>
            <consortium name="Ensembl"/>
        </authorList>
    </citation>
    <scope>IDENTIFICATION</scope>
</reference>
<reference evidence="1" key="3">
    <citation type="submission" date="2025-09" db="UniProtKB">
        <authorList>
            <consortium name="Ensembl"/>
        </authorList>
    </citation>
    <scope>IDENTIFICATION</scope>
</reference>
<dbReference type="InParanoid" id="A0A674NAQ1"/>
<name>A0A674NAQ1_TAKRU</name>
<protein>
    <submittedName>
        <fullName evidence="1">Uncharacterized protein</fullName>
    </submittedName>
</protein>
<dbReference type="Ensembl" id="ENSTRUT00000088893.1">
    <property type="protein sequence ID" value="ENSTRUP00000070275.1"/>
    <property type="gene ID" value="ENSTRUG00000030393.1"/>
</dbReference>
<sequence length="73" mass="8380">MHPSFTTIKARRRACAHLCLSFPNNNKSSRFSQFQQHNKDTDPRPHAIWPTAFSPQSLTANRDSPFGNVAFFF</sequence>
<evidence type="ECO:0000313" key="2">
    <source>
        <dbReference type="Proteomes" id="UP000005226"/>
    </source>
</evidence>